<name>A0AAW2XJQ1_9LAMI</name>
<protein>
    <submittedName>
        <fullName evidence="1">Uncharacterized protein</fullName>
    </submittedName>
</protein>
<comment type="caution">
    <text evidence="1">The sequence shown here is derived from an EMBL/GenBank/DDBJ whole genome shotgun (WGS) entry which is preliminary data.</text>
</comment>
<sequence length="98" mass="11117">MDLMLPHSQLGRPPRKFSTLPEFPRRTLAIQLNYAPDEHPTRLSGLSPTEAPHVAVFLITDAYAHRVLEAGRLSSRRPLIYHTALHPTFLLGQTQLIR</sequence>
<dbReference type="EMBL" id="JACGWN010000003">
    <property type="protein sequence ID" value="KAL0454422.1"/>
    <property type="molecule type" value="Genomic_DNA"/>
</dbReference>
<gene>
    <name evidence="1" type="ORF">Slati_0781400</name>
</gene>
<accession>A0AAW2XJQ1</accession>
<reference evidence="1" key="1">
    <citation type="submission" date="2020-06" db="EMBL/GenBank/DDBJ databases">
        <authorList>
            <person name="Li T."/>
            <person name="Hu X."/>
            <person name="Zhang T."/>
            <person name="Song X."/>
            <person name="Zhang H."/>
            <person name="Dai N."/>
            <person name="Sheng W."/>
            <person name="Hou X."/>
            <person name="Wei L."/>
        </authorList>
    </citation>
    <scope>NUCLEOTIDE SEQUENCE</scope>
    <source>
        <strain evidence="1">KEN1</strain>
        <tissue evidence="1">Leaf</tissue>
    </source>
</reference>
<evidence type="ECO:0000313" key="1">
    <source>
        <dbReference type="EMBL" id="KAL0454422.1"/>
    </source>
</evidence>
<organism evidence="1">
    <name type="scientific">Sesamum latifolium</name>
    <dbReference type="NCBI Taxonomy" id="2727402"/>
    <lineage>
        <taxon>Eukaryota</taxon>
        <taxon>Viridiplantae</taxon>
        <taxon>Streptophyta</taxon>
        <taxon>Embryophyta</taxon>
        <taxon>Tracheophyta</taxon>
        <taxon>Spermatophyta</taxon>
        <taxon>Magnoliopsida</taxon>
        <taxon>eudicotyledons</taxon>
        <taxon>Gunneridae</taxon>
        <taxon>Pentapetalae</taxon>
        <taxon>asterids</taxon>
        <taxon>lamiids</taxon>
        <taxon>Lamiales</taxon>
        <taxon>Pedaliaceae</taxon>
        <taxon>Sesamum</taxon>
    </lineage>
</organism>
<dbReference type="AlphaFoldDB" id="A0AAW2XJQ1"/>
<reference evidence="1" key="2">
    <citation type="journal article" date="2024" name="Plant">
        <title>Genomic evolution and insights into agronomic trait innovations of Sesamum species.</title>
        <authorList>
            <person name="Miao H."/>
            <person name="Wang L."/>
            <person name="Qu L."/>
            <person name="Liu H."/>
            <person name="Sun Y."/>
            <person name="Le M."/>
            <person name="Wang Q."/>
            <person name="Wei S."/>
            <person name="Zheng Y."/>
            <person name="Lin W."/>
            <person name="Duan Y."/>
            <person name="Cao H."/>
            <person name="Xiong S."/>
            <person name="Wang X."/>
            <person name="Wei L."/>
            <person name="Li C."/>
            <person name="Ma Q."/>
            <person name="Ju M."/>
            <person name="Zhao R."/>
            <person name="Li G."/>
            <person name="Mu C."/>
            <person name="Tian Q."/>
            <person name="Mei H."/>
            <person name="Zhang T."/>
            <person name="Gao T."/>
            <person name="Zhang H."/>
        </authorList>
    </citation>
    <scope>NUCLEOTIDE SEQUENCE</scope>
    <source>
        <strain evidence="1">KEN1</strain>
    </source>
</reference>
<proteinExistence type="predicted"/>